<comment type="caution">
    <text evidence="2">The sequence shown here is derived from an EMBL/GenBank/DDBJ whole genome shotgun (WGS) entry which is preliminary data.</text>
</comment>
<reference evidence="2 3" key="1">
    <citation type="journal article" date="2024" name="BMC Genomics">
        <title>Genome assembly of redclaw crayfish (Cherax quadricarinatus) provides insights into its immune adaptation and hypoxia tolerance.</title>
        <authorList>
            <person name="Liu Z."/>
            <person name="Zheng J."/>
            <person name="Li H."/>
            <person name="Fang K."/>
            <person name="Wang S."/>
            <person name="He J."/>
            <person name="Zhou D."/>
            <person name="Weng S."/>
            <person name="Chi M."/>
            <person name="Gu Z."/>
            <person name="He J."/>
            <person name="Li F."/>
            <person name="Wang M."/>
        </authorList>
    </citation>
    <scope>NUCLEOTIDE SEQUENCE [LARGE SCALE GENOMIC DNA]</scope>
    <source>
        <strain evidence="2">ZL_2023a</strain>
    </source>
</reference>
<name>A0AAW0X0P8_CHEQU</name>
<feature type="non-terminal residue" evidence="2">
    <location>
        <position position="183"/>
    </location>
</feature>
<evidence type="ECO:0000256" key="1">
    <source>
        <dbReference type="SAM" id="MobiDB-lite"/>
    </source>
</evidence>
<accession>A0AAW0X0P8</accession>
<dbReference type="Proteomes" id="UP001445076">
    <property type="component" value="Unassembled WGS sequence"/>
</dbReference>
<proteinExistence type="predicted"/>
<protein>
    <submittedName>
        <fullName evidence="2">Uncharacterized protein</fullName>
    </submittedName>
</protein>
<dbReference type="EMBL" id="JARKIK010000040">
    <property type="protein sequence ID" value="KAK8738163.1"/>
    <property type="molecule type" value="Genomic_DNA"/>
</dbReference>
<feature type="compositionally biased region" description="Polar residues" evidence="1">
    <location>
        <begin position="1"/>
        <end position="23"/>
    </location>
</feature>
<evidence type="ECO:0000313" key="2">
    <source>
        <dbReference type="EMBL" id="KAK8738163.1"/>
    </source>
</evidence>
<keyword evidence="3" id="KW-1185">Reference proteome</keyword>
<gene>
    <name evidence="2" type="ORF">OTU49_004080</name>
</gene>
<feature type="region of interest" description="Disordered" evidence="1">
    <location>
        <begin position="1"/>
        <end position="26"/>
    </location>
</feature>
<evidence type="ECO:0000313" key="3">
    <source>
        <dbReference type="Proteomes" id="UP001445076"/>
    </source>
</evidence>
<feature type="compositionally biased region" description="Low complexity" evidence="1">
    <location>
        <begin position="110"/>
        <end position="137"/>
    </location>
</feature>
<sequence length="183" mass="19044">MAGNTHQDTAIPSSVGRQLSQETDSVDIDDGELWNHRRLQQQVGYLSLGGGFSGGLSPQPSSSAECERRVSPLDPNLSSAARYSPPPPYNSPLAGIEASLEHPDSPMEDLSNASSLPSLPAGVSSSISSATESLAVSDAHRLPPSSVGRVSASRSNSLVPANSLFATPPVLSRSQPRWASADV</sequence>
<dbReference type="AlphaFoldDB" id="A0AAW0X0P8"/>
<feature type="region of interest" description="Disordered" evidence="1">
    <location>
        <begin position="47"/>
        <end position="183"/>
    </location>
</feature>
<organism evidence="2 3">
    <name type="scientific">Cherax quadricarinatus</name>
    <name type="common">Australian red claw crayfish</name>
    <dbReference type="NCBI Taxonomy" id="27406"/>
    <lineage>
        <taxon>Eukaryota</taxon>
        <taxon>Metazoa</taxon>
        <taxon>Ecdysozoa</taxon>
        <taxon>Arthropoda</taxon>
        <taxon>Crustacea</taxon>
        <taxon>Multicrustacea</taxon>
        <taxon>Malacostraca</taxon>
        <taxon>Eumalacostraca</taxon>
        <taxon>Eucarida</taxon>
        <taxon>Decapoda</taxon>
        <taxon>Pleocyemata</taxon>
        <taxon>Astacidea</taxon>
        <taxon>Parastacoidea</taxon>
        <taxon>Parastacidae</taxon>
        <taxon>Cherax</taxon>
    </lineage>
</organism>